<dbReference type="PROSITE" id="PS50181">
    <property type="entry name" value="FBOX"/>
    <property type="match status" value="1"/>
</dbReference>
<proteinExistence type="predicted"/>
<dbReference type="InterPro" id="IPR050232">
    <property type="entry name" value="FBL13/AtMIF1-like"/>
</dbReference>
<dbReference type="InterPro" id="IPR053781">
    <property type="entry name" value="F-box_AtFBL13-like"/>
</dbReference>
<dbReference type="AlphaFoldDB" id="A0AAV1C061"/>
<reference evidence="2" key="1">
    <citation type="submission" date="2023-03" db="EMBL/GenBank/DDBJ databases">
        <authorList>
            <person name="Julca I."/>
        </authorList>
    </citation>
    <scope>NUCLEOTIDE SEQUENCE</scope>
</reference>
<dbReference type="InterPro" id="IPR036047">
    <property type="entry name" value="F-box-like_dom_sf"/>
</dbReference>
<dbReference type="EMBL" id="OX459118">
    <property type="protein sequence ID" value="CAI9088463.1"/>
    <property type="molecule type" value="Genomic_DNA"/>
</dbReference>
<dbReference type="Gene3D" id="1.20.1280.50">
    <property type="match status" value="1"/>
</dbReference>
<dbReference type="InterPro" id="IPR055357">
    <property type="entry name" value="LRR_At1g61320_AtMIF1"/>
</dbReference>
<dbReference type="PANTHER" id="PTHR31900">
    <property type="entry name" value="F-BOX/RNI SUPERFAMILY PROTEIN-RELATED"/>
    <property type="match status" value="1"/>
</dbReference>
<dbReference type="InterPro" id="IPR001810">
    <property type="entry name" value="F-box_dom"/>
</dbReference>
<dbReference type="CDD" id="cd22160">
    <property type="entry name" value="F-box_AtFBL13-like"/>
    <property type="match status" value="1"/>
</dbReference>
<evidence type="ECO:0000259" key="1">
    <source>
        <dbReference type="PROSITE" id="PS50181"/>
    </source>
</evidence>
<dbReference type="SUPFAM" id="SSF52047">
    <property type="entry name" value="RNI-like"/>
    <property type="match status" value="1"/>
</dbReference>
<dbReference type="Pfam" id="PF00646">
    <property type="entry name" value="F-box"/>
    <property type="match status" value="1"/>
</dbReference>
<dbReference type="SUPFAM" id="SSF81383">
    <property type="entry name" value="F-box domain"/>
    <property type="match status" value="1"/>
</dbReference>
<evidence type="ECO:0000313" key="2">
    <source>
        <dbReference type="EMBL" id="CAI9088463.1"/>
    </source>
</evidence>
<dbReference type="SMART" id="SM00579">
    <property type="entry name" value="FBD"/>
    <property type="match status" value="1"/>
</dbReference>
<dbReference type="Proteomes" id="UP001161247">
    <property type="component" value="Chromosome 1"/>
</dbReference>
<dbReference type="PANTHER" id="PTHR31900:SF30">
    <property type="entry name" value="SUPERFAMILY PROTEIN, PUTATIVE-RELATED"/>
    <property type="match status" value="1"/>
</dbReference>
<gene>
    <name evidence="2" type="ORF">OLC1_LOCUS1038</name>
</gene>
<feature type="domain" description="F-box" evidence="1">
    <location>
        <begin position="65"/>
        <end position="101"/>
    </location>
</feature>
<keyword evidence="3" id="KW-1185">Reference proteome</keyword>
<organism evidence="2 3">
    <name type="scientific">Oldenlandia corymbosa var. corymbosa</name>
    <dbReference type="NCBI Taxonomy" id="529605"/>
    <lineage>
        <taxon>Eukaryota</taxon>
        <taxon>Viridiplantae</taxon>
        <taxon>Streptophyta</taxon>
        <taxon>Embryophyta</taxon>
        <taxon>Tracheophyta</taxon>
        <taxon>Spermatophyta</taxon>
        <taxon>Magnoliopsida</taxon>
        <taxon>eudicotyledons</taxon>
        <taxon>Gunneridae</taxon>
        <taxon>Pentapetalae</taxon>
        <taxon>asterids</taxon>
        <taxon>lamiids</taxon>
        <taxon>Gentianales</taxon>
        <taxon>Rubiaceae</taxon>
        <taxon>Rubioideae</taxon>
        <taxon>Spermacoceae</taxon>
        <taxon>Hedyotis-Oldenlandia complex</taxon>
        <taxon>Oldenlandia</taxon>
    </lineage>
</organism>
<sequence length="458" mass="52513">MVFPRFPICFFLSDFWAWGACRLDFKFQPLKFLRMLMMKKFRKDQMKNCFEQQDFSSVVQVDGKNDRISNLPDCVLQYILSFLTTKEAVATGVLSRRWKHLWTGVPILDFDDSLLYSSQLNLWYPLEVSLFMNFVERVLLLRDASRIERFRLSCRVCFSPSRVHAWISAAVRHKVEELDLCLFVDDPFSLPHCILNCGSLTVLKLEMNCVLQLPCSISLPGLKIMHLGLVTFSDDKSTQRLLSCCPLLEELAVLDCEWMNLRCISISITSLKRLIIDELPDFDSNGNSQGCQIKIDARNLLLLKYSGYLTNEMHICDVSSLVKASLNIPMLCQTGNQIQFSRFLNLVHSVKHVRSLSLTNLTLEGLDPSIRLAKEEWTPKSASRGFLSRLKIVDVQNFHGNDAEVHLLQILLECATFLERINIFCCKDSLGCSNNQENMRNHLQSLPRVSDSCVIVFS</sequence>
<dbReference type="Pfam" id="PF23622">
    <property type="entry name" value="LRR_At1g61320_AtMIF1"/>
    <property type="match status" value="1"/>
</dbReference>
<name>A0AAV1C061_OLDCO</name>
<protein>
    <submittedName>
        <fullName evidence="2">OLC1v1022799C1</fullName>
    </submittedName>
</protein>
<accession>A0AAV1C061</accession>
<evidence type="ECO:0000313" key="3">
    <source>
        <dbReference type="Proteomes" id="UP001161247"/>
    </source>
</evidence>
<dbReference type="InterPro" id="IPR006566">
    <property type="entry name" value="FBD"/>
</dbReference>